<proteinExistence type="predicted"/>
<reference evidence="2" key="1">
    <citation type="submission" date="2020-08" db="EMBL/GenBank/DDBJ databases">
        <title>Genome sequencing and assembly of the red palm weevil Rhynchophorus ferrugineus.</title>
        <authorList>
            <person name="Dias G.B."/>
            <person name="Bergman C.M."/>
            <person name="Manee M."/>
        </authorList>
    </citation>
    <scope>NUCLEOTIDE SEQUENCE</scope>
    <source>
        <strain evidence="2">AA-2017</strain>
        <tissue evidence="2">Whole larva</tissue>
    </source>
</reference>
<dbReference type="OrthoDB" id="6423950at2759"/>
<dbReference type="InterPro" id="IPR013177">
    <property type="entry name" value="Ribosomal_mS38_C"/>
</dbReference>
<evidence type="ECO:0000259" key="1">
    <source>
        <dbReference type="SMART" id="SM01155"/>
    </source>
</evidence>
<sequence>MFLNRILRINQIKNVVSAAQRLLSTQQHSLVKSAIPLTNHWIYKQNDEIKPPSVQKNIFELPNGLKWVPPLEEPSTVKQIEAPSSINDSPKEATRMITVRRKKMKKHKLRKLRKKMKFEWAKLRQKREFKKEKLFQDRLIQKCKVAEAFSAEKYVAEKLDKLHEIILPRYWKGRRLPEYLIREKMGLPPK</sequence>
<dbReference type="SMART" id="SM01155">
    <property type="entry name" value="DUF1713"/>
    <property type="match status" value="1"/>
</dbReference>
<evidence type="ECO:0000313" key="3">
    <source>
        <dbReference type="Proteomes" id="UP000625711"/>
    </source>
</evidence>
<dbReference type="Proteomes" id="UP000625711">
    <property type="component" value="Unassembled WGS sequence"/>
</dbReference>
<dbReference type="EMBL" id="JAACXV010000374">
    <property type="protein sequence ID" value="KAF7279153.1"/>
    <property type="molecule type" value="Genomic_DNA"/>
</dbReference>
<protein>
    <recommendedName>
        <fullName evidence="1">Ribosomal protein mS38 C-terminal domain-containing protein</fullName>
    </recommendedName>
</protein>
<gene>
    <name evidence="2" type="ORF">GWI33_007565</name>
</gene>
<keyword evidence="3" id="KW-1185">Reference proteome</keyword>
<organism evidence="2 3">
    <name type="scientific">Rhynchophorus ferrugineus</name>
    <name type="common">Red palm weevil</name>
    <name type="synonym">Curculio ferrugineus</name>
    <dbReference type="NCBI Taxonomy" id="354439"/>
    <lineage>
        <taxon>Eukaryota</taxon>
        <taxon>Metazoa</taxon>
        <taxon>Ecdysozoa</taxon>
        <taxon>Arthropoda</taxon>
        <taxon>Hexapoda</taxon>
        <taxon>Insecta</taxon>
        <taxon>Pterygota</taxon>
        <taxon>Neoptera</taxon>
        <taxon>Endopterygota</taxon>
        <taxon>Coleoptera</taxon>
        <taxon>Polyphaga</taxon>
        <taxon>Cucujiformia</taxon>
        <taxon>Curculionidae</taxon>
        <taxon>Dryophthorinae</taxon>
        <taxon>Rhynchophorus</taxon>
    </lineage>
</organism>
<feature type="domain" description="Ribosomal protein mS38 C-terminal" evidence="1">
    <location>
        <begin position="92"/>
        <end position="125"/>
    </location>
</feature>
<comment type="caution">
    <text evidence="2">The sequence shown here is derived from an EMBL/GenBank/DDBJ whole genome shotgun (WGS) entry which is preliminary data.</text>
</comment>
<accession>A0A834IIM1</accession>
<dbReference type="Pfam" id="PF08213">
    <property type="entry name" value="COX24_C"/>
    <property type="match status" value="1"/>
</dbReference>
<name>A0A834IIM1_RHYFE</name>
<dbReference type="AlphaFoldDB" id="A0A834IIM1"/>
<evidence type="ECO:0000313" key="2">
    <source>
        <dbReference type="EMBL" id="KAF7279153.1"/>
    </source>
</evidence>